<evidence type="ECO:0000313" key="3">
    <source>
        <dbReference type="Proteomes" id="UP000001593"/>
    </source>
</evidence>
<dbReference type="Gene3D" id="1.20.5.190">
    <property type="match status" value="1"/>
</dbReference>
<dbReference type="HOGENOM" id="CLU_822082_0_0_1"/>
<organism evidence="2 3">
    <name type="scientific">Nematostella vectensis</name>
    <name type="common">Starlet sea anemone</name>
    <dbReference type="NCBI Taxonomy" id="45351"/>
    <lineage>
        <taxon>Eukaryota</taxon>
        <taxon>Metazoa</taxon>
        <taxon>Cnidaria</taxon>
        <taxon>Anthozoa</taxon>
        <taxon>Hexacorallia</taxon>
        <taxon>Actiniaria</taxon>
        <taxon>Edwardsiidae</taxon>
        <taxon>Nematostella</taxon>
    </lineage>
</organism>
<reference evidence="2 3" key="1">
    <citation type="journal article" date="2007" name="Science">
        <title>Sea anemone genome reveals ancestral eumetazoan gene repertoire and genomic organization.</title>
        <authorList>
            <person name="Putnam N.H."/>
            <person name="Srivastava M."/>
            <person name="Hellsten U."/>
            <person name="Dirks B."/>
            <person name="Chapman J."/>
            <person name="Salamov A."/>
            <person name="Terry A."/>
            <person name="Shapiro H."/>
            <person name="Lindquist E."/>
            <person name="Kapitonov V.V."/>
            <person name="Jurka J."/>
            <person name="Genikhovich G."/>
            <person name="Grigoriev I.V."/>
            <person name="Lucas S.M."/>
            <person name="Steele R.E."/>
            <person name="Finnerty J.R."/>
            <person name="Technau U."/>
            <person name="Martindale M.Q."/>
            <person name="Rokhsar D.S."/>
        </authorList>
    </citation>
    <scope>NUCLEOTIDE SEQUENCE [LARGE SCALE GENOMIC DNA]</scope>
    <source>
        <strain evidence="3">CH2 X CH6</strain>
    </source>
</reference>
<keyword evidence="3" id="KW-1185">Reference proteome</keyword>
<evidence type="ECO:0000256" key="1">
    <source>
        <dbReference type="SAM" id="MobiDB-lite"/>
    </source>
</evidence>
<dbReference type="SMART" id="SM00015">
    <property type="entry name" value="IQ"/>
    <property type="match status" value="2"/>
</dbReference>
<protein>
    <submittedName>
        <fullName evidence="2">Uncharacterized protein</fullName>
    </submittedName>
</protein>
<dbReference type="Proteomes" id="UP000001593">
    <property type="component" value="Unassembled WGS sequence"/>
</dbReference>
<dbReference type="Pfam" id="PF00612">
    <property type="entry name" value="IQ"/>
    <property type="match status" value="2"/>
</dbReference>
<accession>A7RRX9</accession>
<feature type="region of interest" description="Disordered" evidence="1">
    <location>
        <begin position="1"/>
        <end position="55"/>
    </location>
</feature>
<dbReference type="OrthoDB" id="5990356at2759"/>
<feature type="compositionally biased region" description="Basic and acidic residues" evidence="1">
    <location>
        <begin position="23"/>
        <end position="33"/>
    </location>
</feature>
<name>A7RRX9_NEMVE</name>
<evidence type="ECO:0000313" key="2">
    <source>
        <dbReference type="EMBL" id="EDO45904.1"/>
    </source>
</evidence>
<feature type="compositionally biased region" description="Polar residues" evidence="1">
    <location>
        <begin position="10"/>
        <end position="22"/>
    </location>
</feature>
<dbReference type="InterPro" id="IPR027417">
    <property type="entry name" value="P-loop_NTPase"/>
</dbReference>
<sequence>MSNKTKDDNINNNENLDPSKACSTEDSKNRPDSNFKTVKQPQPCKEKQRRVHIKQQQTRRKKWWYFNRGLQPISEVVENKDDVTYTNESAVTILRDLEDTEKAVKVETISGPNGDIPSCPIKEENPGISQSGYSACIKLIEKFQEAVLDSAVRVIQAAFKRFRERRRFLKLKKAATVIQRNFRKWLAMRHMCLGPGSFDRQRSGSSMSDEYRETTSDFIDEDVGDRELPMKDNCEGCFCYEHYADSDVILCECSLHLNNTKNGDEERGVCCGEADSSEDCDSLLSDRDEGFSSMDALCPFDCCCVIAELSGGLCRCTLPTGFGEDDSNIETSLEHVSR</sequence>
<dbReference type="AlphaFoldDB" id="A7RRX9"/>
<gene>
    <name evidence="2" type="ORF">NEMVEDRAFT_v1g240278</name>
</gene>
<dbReference type="SUPFAM" id="SSF52540">
    <property type="entry name" value="P-loop containing nucleoside triphosphate hydrolases"/>
    <property type="match status" value="1"/>
</dbReference>
<proteinExistence type="predicted"/>
<dbReference type="KEGG" id="nve:5517978"/>
<dbReference type="InParanoid" id="A7RRX9"/>
<dbReference type="InterPro" id="IPR000048">
    <property type="entry name" value="IQ_motif_EF-hand-BS"/>
</dbReference>
<dbReference type="EMBL" id="DS469532">
    <property type="protein sequence ID" value="EDO45904.1"/>
    <property type="molecule type" value="Genomic_DNA"/>
</dbReference>